<comment type="caution">
    <text evidence="1">The sequence shown here is derived from an EMBL/GenBank/DDBJ whole genome shotgun (WGS) entry which is preliminary data.</text>
</comment>
<protein>
    <submittedName>
        <fullName evidence="1">Uncharacterized protein</fullName>
    </submittedName>
</protein>
<gene>
    <name evidence="1" type="ORF">B4U79_15691</name>
</gene>
<accession>A0A443QAY9</accession>
<name>A0A443QAY9_9ACAR</name>
<proteinExistence type="predicted"/>
<keyword evidence="2" id="KW-1185">Reference proteome</keyword>
<sequence length="55" mass="6457">MVSEVIISAKKIRRILQTCCEWSSGKKYDQHVPNENISESLFYSNRLLPRNAWNC</sequence>
<dbReference type="AlphaFoldDB" id="A0A443QAY9"/>
<evidence type="ECO:0000313" key="2">
    <source>
        <dbReference type="Proteomes" id="UP000285301"/>
    </source>
</evidence>
<reference evidence="1 2" key="1">
    <citation type="journal article" date="2018" name="Gigascience">
        <title>Genomes of trombidid mites reveal novel predicted allergens and laterally-transferred genes associated with secondary metabolism.</title>
        <authorList>
            <person name="Dong X."/>
            <person name="Chaisiri K."/>
            <person name="Xia D."/>
            <person name="Armstrong S.D."/>
            <person name="Fang Y."/>
            <person name="Donnelly M.J."/>
            <person name="Kadowaki T."/>
            <person name="McGarry J.W."/>
            <person name="Darby A.C."/>
            <person name="Makepeace B.L."/>
        </authorList>
    </citation>
    <scope>NUCLEOTIDE SEQUENCE [LARGE SCALE GENOMIC DNA]</scope>
    <source>
        <strain evidence="1">UoL-WK</strain>
    </source>
</reference>
<dbReference type="Proteomes" id="UP000285301">
    <property type="component" value="Unassembled WGS sequence"/>
</dbReference>
<dbReference type="EMBL" id="NCKU01012188">
    <property type="protein sequence ID" value="RWS00160.1"/>
    <property type="molecule type" value="Genomic_DNA"/>
</dbReference>
<organism evidence="1 2">
    <name type="scientific">Dinothrombium tinctorium</name>
    <dbReference type="NCBI Taxonomy" id="1965070"/>
    <lineage>
        <taxon>Eukaryota</taxon>
        <taxon>Metazoa</taxon>
        <taxon>Ecdysozoa</taxon>
        <taxon>Arthropoda</taxon>
        <taxon>Chelicerata</taxon>
        <taxon>Arachnida</taxon>
        <taxon>Acari</taxon>
        <taxon>Acariformes</taxon>
        <taxon>Trombidiformes</taxon>
        <taxon>Prostigmata</taxon>
        <taxon>Anystina</taxon>
        <taxon>Parasitengona</taxon>
        <taxon>Trombidioidea</taxon>
        <taxon>Trombidiidae</taxon>
        <taxon>Dinothrombium</taxon>
    </lineage>
</organism>
<evidence type="ECO:0000313" key="1">
    <source>
        <dbReference type="EMBL" id="RWS00160.1"/>
    </source>
</evidence>